<dbReference type="GO" id="GO:0003729">
    <property type="term" value="F:mRNA binding"/>
    <property type="evidence" value="ECO:0007669"/>
    <property type="project" value="TreeGrafter"/>
</dbReference>
<sequence>MTPESSAPPSVDPQILGKLFVQQYYNHLFESPSDVHKFYLEDSVLGRPGLDGEMVSVKSLKAINDQIMSFDHQYSKIHILSVDSQPSLNSGVVTLVAGVMIGKDGGSKKFTQTFFLVPHERSYFVRNDVFRYMSSDFVEPQDTIEVEERPEPTAEPANENVEAVQAKTRVTKPQEDAKPKAVNGNSNVPKAAEEKPQEDAPKRSFAAVIVQSAAQNGSPFNGKASPAKPKPVEKPRVAPKPKAPAPAPAPAPVPEHSSAETKTIEQPGQGSTIFVANLPMDATPEQLYETFKGFGAIRKGGIQVRSYTEKRNCFGFVAFESSEAIKSVFQAHKESPIIIGNRRASIEEKRGNTNQNGARNNGYNRNENGHRNDGHRQPRGNGFKGGRRVERQNGEAGDGKAYQKNGHGNAQTRN</sequence>
<dbReference type="PANTHER" id="PTHR10693:SF45">
    <property type="entry name" value="NUCLEAR TRANSPORT FACTOR 2 (NTF2) FAMILY PROTEIN WITH RNA BINDING (RRM-RBD-RNP MOTIFS) DOMAIN-CONTAINING PROTEIN"/>
    <property type="match status" value="1"/>
</dbReference>
<dbReference type="Gene3D" id="3.30.70.330">
    <property type="match status" value="1"/>
</dbReference>
<evidence type="ECO:0000313" key="6">
    <source>
        <dbReference type="EMBL" id="JAU96966.1"/>
    </source>
</evidence>
<dbReference type="Gene3D" id="3.10.450.50">
    <property type="match status" value="1"/>
</dbReference>
<organism evidence="6">
    <name type="scientific">Noccaea caerulescens</name>
    <name type="common">Alpine penny-cress</name>
    <name type="synonym">Thlaspi caerulescens</name>
    <dbReference type="NCBI Taxonomy" id="107243"/>
    <lineage>
        <taxon>Eukaryota</taxon>
        <taxon>Viridiplantae</taxon>
        <taxon>Streptophyta</taxon>
        <taxon>Embryophyta</taxon>
        <taxon>Tracheophyta</taxon>
        <taxon>Spermatophyta</taxon>
        <taxon>Magnoliopsida</taxon>
        <taxon>eudicotyledons</taxon>
        <taxon>Gunneridae</taxon>
        <taxon>Pentapetalae</taxon>
        <taxon>rosids</taxon>
        <taxon>malvids</taxon>
        <taxon>Brassicales</taxon>
        <taxon>Brassicaceae</taxon>
        <taxon>Coluteocarpeae</taxon>
        <taxon>Noccaea</taxon>
    </lineage>
</organism>
<dbReference type="InterPro" id="IPR002075">
    <property type="entry name" value="NTF2_dom"/>
</dbReference>
<dbReference type="FunFam" id="3.10.450.50:FF:000003">
    <property type="entry name" value="Nuclear transport factor 2 family protein"/>
    <property type="match status" value="1"/>
</dbReference>
<evidence type="ECO:0000259" key="4">
    <source>
        <dbReference type="PROSITE" id="PS50102"/>
    </source>
</evidence>
<dbReference type="PANTHER" id="PTHR10693">
    <property type="entry name" value="RAS GTPASE-ACTIVATING PROTEIN-BINDING PROTEIN"/>
    <property type="match status" value="1"/>
</dbReference>
<dbReference type="SUPFAM" id="SSF54427">
    <property type="entry name" value="NTF2-like"/>
    <property type="match status" value="1"/>
</dbReference>
<feature type="region of interest" description="Disordered" evidence="3">
    <location>
        <begin position="141"/>
        <end position="202"/>
    </location>
</feature>
<evidence type="ECO:0000256" key="1">
    <source>
        <dbReference type="ARBA" id="ARBA00022884"/>
    </source>
</evidence>
<accession>A0A1J3JX59</accession>
<feature type="compositionally biased region" description="Polar residues" evidence="3">
    <location>
        <begin position="352"/>
        <end position="366"/>
    </location>
</feature>
<dbReference type="GO" id="GO:1990904">
    <property type="term" value="C:ribonucleoprotein complex"/>
    <property type="evidence" value="ECO:0007669"/>
    <property type="project" value="TreeGrafter"/>
</dbReference>
<feature type="compositionally biased region" description="Basic and acidic residues" evidence="3">
    <location>
        <begin position="367"/>
        <end position="376"/>
    </location>
</feature>
<dbReference type="CDD" id="cd00780">
    <property type="entry name" value="NTF2"/>
    <property type="match status" value="1"/>
</dbReference>
<gene>
    <name evidence="6" type="ORF">MP_TR13659_c0_g1_i1_g.39984</name>
</gene>
<feature type="compositionally biased region" description="Pro residues" evidence="3">
    <location>
        <begin position="241"/>
        <end position="253"/>
    </location>
</feature>
<feature type="region of interest" description="Disordered" evidence="3">
    <location>
        <begin position="344"/>
        <end position="414"/>
    </location>
</feature>
<feature type="domain" description="NTF2" evidence="5">
    <location>
        <begin position="16"/>
        <end position="132"/>
    </location>
</feature>
<feature type="compositionally biased region" description="Basic and acidic residues" evidence="3">
    <location>
        <begin position="191"/>
        <end position="202"/>
    </location>
</feature>
<evidence type="ECO:0000256" key="3">
    <source>
        <dbReference type="SAM" id="MobiDB-lite"/>
    </source>
</evidence>
<dbReference type="GO" id="GO:0005829">
    <property type="term" value="C:cytosol"/>
    <property type="evidence" value="ECO:0007669"/>
    <property type="project" value="TreeGrafter"/>
</dbReference>
<dbReference type="InterPro" id="IPR000504">
    <property type="entry name" value="RRM_dom"/>
</dbReference>
<dbReference type="Pfam" id="PF02136">
    <property type="entry name" value="NTF2"/>
    <property type="match status" value="1"/>
</dbReference>
<dbReference type="InterPro" id="IPR039539">
    <property type="entry name" value="Ras_GTPase_bind_prot"/>
</dbReference>
<dbReference type="InterPro" id="IPR035979">
    <property type="entry name" value="RBD_domain_sf"/>
</dbReference>
<reference evidence="6" key="1">
    <citation type="submission" date="2016-07" db="EMBL/GenBank/DDBJ databases">
        <title>De novo transcriptome assembly of four accessions of the metal hyperaccumulator plant Noccaea caerulescens.</title>
        <authorList>
            <person name="Blande D."/>
            <person name="Halimaa P."/>
            <person name="Tervahauta A.I."/>
            <person name="Aarts M.G."/>
            <person name="Karenlampi S.O."/>
        </authorList>
    </citation>
    <scope>NUCLEOTIDE SEQUENCE</scope>
</reference>
<dbReference type="PROSITE" id="PS50102">
    <property type="entry name" value="RRM"/>
    <property type="match status" value="1"/>
</dbReference>
<dbReference type="InterPro" id="IPR012677">
    <property type="entry name" value="Nucleotide-bd_a/b_plait_sf"/>
</dbReference>
<feature type="region of interest" description="Disordered" evidence="3">
    <location>
        <begin position="214"/>
        <end position="268"/>
    </location>
</feature>
<feature type="domain" description="RRM" evidence="4">
    <location>
        <begin position="271"/>
        <end position="351"/>
    </location>
</feature>
<evidence type="ECO:0000259" key="5">
    <source>
        <dbReference type="PROSITE" id="PS50177"/>
    </source>
</evidence>
<dbReference type="EMBL" id="GEVM01008972">
    <property type="protein sequence ID" value="JAU96966.1"/>
    <property type="molecule type" value="Transcribed_RNA"/>
</dbReference>
<dbReference type="AlphaFoldDB" id="A0A1J3JX59"/>
<dbReference type="SUPFAM" id="SSF54928">
    <property type="entry name" value="RNA-binding domain, RBD"/>
    <property type="match status" value="1"/>
</dbReference>
<keyword evidence="1 2" id="KW-0694">RNA-binding</keyword>
<protein>
    <submittedName>
        <fullName evidence="6">Putative G3BP-like protein</fullName>
    </submittedName>
</protein>
<proteinExistence type="predicted"/>
<dbReference type="PROSITE" id="PS50177">
    <property type="entry name" value="NTF2_DOMAIN"/>
    <property type="match status" value="1"/>
</dbReference>
<evidence type="ECO:0000256" key="2">
    <source>
        <dbReference type="PROSITE-ProRule" id="PRU00176"/>
    </source>
</evidence>
<name>A0A1J3JX59_NOCCA</name>
<dbReference type="InterPro" id="IPR032710">
    <property type="entry name" value="NTF2-like_dom_sf"/>
</dbReference>
<dbReference type="InterPro" id="IPR018222">
    <property type="entry name" value="Nuclear_transport_factor_2_euk"/>
</dbReference>
<dbReference type="Pfam" id="PF00076">
    <property type="entry name" value="RRM_1"/>
    <property type="match status" value="1"/>
</dbReference>
<dbReference type="SMART" id="SM00360">
    <property type="entry name" value="RRM"/>
    <property type="match status" value="1"/>
</dbReference>